<keyword evidence="1" id="KW-1133">Transmembrane helix</keyword>
<feature type="transmembrane region" description="Helical" evidence="1">
    <location>
        <begin position="20"/>
        <end position="40"/>
    </location>
</feature>
<dbReference type="Pfam" id="PF07596">
    <property type="entry name" value="SBP_bac_10"/>
    <property type="match status" value="1"/>
</dbReference>
<keyword evidence="4" id="KW-1185">Reference proteome</keyword>
<protein>
    <recommendedName>
        <fullName evidence="2">DUF1559 domain-containing protein</fullName>
    </recommendedName>
</protein>
<dbReference type="AlphaFoldDB" id="A0A5C5XAY1"/>
<dbReference type="OrthoDB" id="270546at2"/>
<sequence>MRNVNENELPEYEPWNYKFLFFLLVLPNLVALIPLILYLPMGARSTGGTRYTCMNNLRIIGYATYNYTSMSGGTLPISYTMDAEGNRLLSWRYSLLDLLNKFNIKQKINSEQTWDSAENLPFAATQILEFACPDEDNYPNNGISYFTITGEETLFPDGSSVTLDQINAADGTANTIMLTEAADMDIAWLEPRDIPFSNVNKPPREMLGTGPSSHHQEGFNVFYADGHAQELSKDIDPIVLRALITWNGGEEITEEEF</sequence>
<dbReference type="InterPro" id="IPR027558">
    <property type="entry name" value="Pre_pil_HX9DG_C"/>
</dbReference>
<reference evidence="3 4" key="1">
    <citation type="submission" date="2019-02" db="EMBL/GenBank/DDBJ databases">
        <title>Deep-cultivation of Planctomycetes and their phenomic and genomic characterization uncovers novel biology.</title>
        <authorList>
            <person name="Wiegand S."/>
            <person name="Jogler M."/>
            <person name="Boedeker C."/>
            <person name="Pinto D."/>
            <person name="Vollmers J."/>
            <person name="Rivas-Marin E."/>
            <person name="Kohn T."/>
            <person name="Peeters S.H."/>
            <person name="Heuer A."/>
            <person name="Rast P."/>
            <person name="Oberbeckmann S."/>
            <person name="Bunk B."/>
            <person name="Jeske O."/>
            <person name="Meyerdierks A."/>
            <person name="Storesund J.E."/>
            <person name="Kallscheuer N."/>
            <person name="Luecker S."/>
            <person name="Lage O.M."/>
            <person name="Pohl T."/>
            <person name="Merkel B.J."/>
            <person name="Hornburger P."/>
            <person name="Mueller R.-W."/>
            <person name="Bruemmer F."/>
            <person name="Labrenz M."/>
            <person name="Spormann A.M."/>
            <person name="Op Den Camp H."/>
            <person name="Overmann J."/>
            <person name="Amann R."/>
            <person name="Jetten M.S.M."/>
            <person name="Mascher T."/>
            <person name="Medema M.H."/>
            <person name="Devos D.P."/>
            <person name="Kaster A.-K."/>
            <person name="Ovreas L."/>
            <person name="Rohde M."/>
            <person name="Galperin M.Y."/>
            <person name="Jogler C."/>
        </authorList>
    </citation>
    <scope>NUCLEOTIDE SEQUENCE [LARGE SCALE GENOMIC DNA]</scope>
    <source>
        <strain evidence="3 4">Pan54</strain>
    </source>
</reference>
<comment type="caution">
    <text evidence="3">The sequence shown here is derived from an EMBL/GenBank/DDBJ whole genome shotgun (WGS) entry which is preliminary data.</text>
</comment>
<evidence type="ECO:0000313" key="4">
    <source>
        <dbReference type="Proteomes" id="UP000316095"/>
    </source>
</evidence>
<keyword evidence="1" id="KW-0812">Transmembrane</keyword>
<evidence type="ECO:0000256" key="1">
    <source>
        <dbReference type="SAM" id="Phobius"/>
    </source>
</evidence>
<dbReference type="NCBIfam" id="TIGR04294">
    <property type="entry name" value="pre_pil_HX9DG"/>
    <property type="match status" value="1"/>
</dbReference>
<keyword evidence="1" id="KW-0472">Membrane</keyword>
<dbReference type="PANTHER" id="PTHR30093:SF2">
    <property type="entry name" value="TYPE II SECRETION SYSTEM PROTEIN H"/>
    <property type="match status" value="1"/>
</dbReference>
<gene>
    <name evidence="3" type="ORF">Pan54_09000</name>
</gene>
<dbReference type="EMBL" id="SJPG01000001">
    <property type="protein sequence ID" value="TWT60186.1"/>
    <property type="molecule type" value="Genomic_DNA"/>
</dbReference>
<evidence type="ECO:0000259" key="2">
    <source>
        <dbReference type="Pfam" id="PF07596"/>
    </source>
</evidence>
<accession>A0A5C5XAY1</accession>
<evidence type="ECO:0000313" key="3">
    <source>
        <dbReference type="EMBL" id="TWT60186.1"/>
    </source>
</evidence>
<dbReference type="PANTHER" id="PTHR30093">
    <property type="entry name" value="GENERAL SECRETION PATHWAY PROTEIN G"/>
    <property type="match status" value="1"/>
</dbReference>
<dbReference type="InterPro" id="IPR011453">
    <property type="entry name" value="DUF1559"/>
</dbReference>
<name>A0A5C5XAY1_9PLAN</name>
<proteinExistence type="predicted"/>
<dbReference type="Proteomes" id="UP000316095">
    <property type="component" value="Unassembled WGS sequence"/>
</dbReference>
<organism evidence="3 4">
    <name type="scientific">Rubinisphaera italica</name>
    <dbReference type="NCBI Taxonomy" id="2527969"/>
    <lineage>
        <taxon>Bacteria</taxon>
        <taxon>Pseudomonadati</taxon>
        <taxon>Planctomycetota</taxon>
        <taxon>Planctomycetia</taxon>
        <taxon>Planctomycetales</taxon>
        <taxon>Planctomycetaceae</taxon>
        <taxon>Rubinisphaera</taxon>
    </lineage>
</organism>
<feature type="domain" description="DUF1559" evidence="2">
    <location>
        <begin position="50"/>
        <end position="142"/>
    </location>
</feature>